<evidence type="ECO:0000313" key="4">
    <source>
        <dbReference type="EMBL" id="CAE6788146.1"/>
    </source>
</evidence>
<dbReference type="Gene3D" id="3.20.20.70">
    <property type="entry name" value="Aldolase class I"/>
    <property type="match status" value="1"/>
</dbReference>
<evidence type="ECO:0000256" key="2">
    <source>
        <dbReference type="ARBA" id="ARBA00023239"/>
    </source>
</evidence>
<sequence>MHPLLKFNMRENLLDHQAAGVFPIAITPFAERGSVDFVSLDRLTDFFLACGVPGITYLGVLGEASRLSGPESMQIVRGVLDRVNGRAKIIVGASHIGFDNLRQFTNEVMDAGASAIMVAPGTGLKTDDQIMGYFEGLVRAIGDDVPLVLQDYPQNTGVFMSARVLCQLLQRHPSMKVVKHEEASALRKITTLRAQESRGERPRVSILVGNSGIHLPQELHRGADGANTGVAFPEMLVEVCRRFADGKAESAEDLYDLFLPLVRHEQQPGIGLAIRKEIFRRRGLIASARLRAPGHSLDDEDHLELSRILDRLDRKLRENAEDGLIEAYGFSV</sequence>
<dbReference type="PANTHER" id="PTHR12128">
    <property type="entry name" value="DIHYDRODIPICOLINATE SYNTHASE"/>
    <property type="match status" value="1"/>
</dbReference>
<gene>
    <name evidence="4" type="primary">araD_2</name>
    <name evidence="4" type="ORF">R69776_04628</name>
</gene>
<comment type="similarity">
    <text evidence="1 3">Belongs to the DapA family.</text>
</comment>
<proteinExistence type="inferred from homology"/>
<evidence type="ECO:0000256" key="1">
    <source>
        <dbReference type="ARBA" id="ARBA00007592"/>
    </source>
</evidence>
<dbReference type="PANTHER" id="PTHR12128:SF66">
    <property type="entry name" value="4-HYDROXY-2-OXOGLUTARATE ALDOLASE, MITOCHONDRIAL"/>
    <property type="match status" value="1"/>
</dbReference>
<reference evidence="4 5" key="1">
    <citation type="submission" date="2021-02" db="EMBL/GenBank/DDBJ databases">
        <authorList>
            <person name="Vanwijnsberghe S."/>
        </authorList>
    </citation>
    <scope>NUCLEOTIDE SEQUENCE [LARGE SCALE GENOMIC DNA]</scope>
    <source>
        <strain evidence="4 5">R-69776</strain>
    </source>
</reference>
<dbReference type="RefSeq" id="WP_234476914.1">
    <property type="nucleotide sequence ID" value="NZ_CAJNBH010000014.1"/>
</dbReference>
<name>A0ABN7MA06_9BURK</name>
<accession>A0ABN7MA06</accession>
<dbReference type="GO" id="GO:0047449">
    <property type="term" value="F:2-dehydro-3-deoxy-L-arabinonate dehydratase activity"/>
    <property type="evidence" value="ECO:0007669"/>
    <property type="project" value="UniProtKB-EC"/>
</dbReference>
<dbReference type="EMBL" id="CAJNBH010000014">
    <property type="protein sequence ID" value="CAE6788146.1"/>
    <property type="molecule type" value="Genomic_DNA"/>
</dbReference>
<evidence type="ECO:0000256" key="3">
    <source>
        <dbReference type="PIRNR" id="PIRNR001365"/>
    </source>
</evidence>
<dbReference type="SUPFAM" id="SSF51569">
    <property type="entry name" value="Aldolase"/>
    <property type="match status" value="1"/>
</dbReference>
<dbReference type="SMART" id="SM01130">
    <property type="entry name" value="DHDPS"/>
    <property type="match status" value="1"/>
</dbReference>
<dbReference type="InterPro" id="IPR013785">
    <property type="entry name" value="Aldolase_TIM"/>
</dbReference>
<keyword evidence="2 3" id="KW-0456">Lyase</keyword>
<evidence type="ECO:0000313" key="5">
    <source>
        <dbReference type="Proteomes" id="UP000673821"/>
    </source>
</evidence>
<dbReference type="PIRSF" id="PIRSF001365">
    <property type="entry name" value="DHDPS"/>
    <property type="match status" value="1"/>
</dbReference>
<keyword evidence="5" id="KW-1185">Reference proteome</keyword>
<dbReference type="Proteomes" id="UP000673821">
    <property type="component" value="Unassembled WGS sequence"/>
</dbReference>
<dbReference type="CDD" id="cd00408">
    <property type="entry name" value="DHDPS-like"/>
    <property type="match status" value="1"/>
</dbReference>
<dbReference type="InterPro" id="IPR002220">
    <property type="entry name" value="DapA-like"/>
</dbReference>
<protein>
    <submittedName>
        <fullName evidence="4">L-2-keto-3-deoxyarabonate dehydratase</fullName>
        <ecNumber evidence="4">4.2.1.43</ecNumber>
    </submittedName>
</protein>
<dbReference type="EC" id="4.2.1.43" evidence="4"/>
<dbReference type="Pfam" id="PF00701">
    <property type="entry name" value="DHDPS"/>
    <property type="match status" value="1"/>
</dbReference>
<comment type="caution">
    <text evidence="4">The sequence shown here is derived from an EMBL/GenBank/DDBJ whole genome shotgun (WGS) entry which is preliminary data.</text>
</comment>
<organism evidence="4 5">
    <name type="scientific">Paraburkholderia nemoris</name>
    <dbReference type="NCBI Taxonomy" id="2793076"/>
    <lineage>
        <taxon>Bacteria</taxon>
        <taxon>Pseudomonadati</taxon>
        <taxon>Pseudomonadota</taxon>
        <taxon>Betaproteobacteria</taxon>
        <taxon>Burkholderiales</taxon>
        <taxon>Burkholderiaceae</taxon>
        <taxon>Paraburkholderia</taxon>
    </lineage>
</organism>